<dbReference type="EMBL" id="QRIS01000002">
    <property type="protein sequence ID" value="RHG88214.1"/>
    <property type="molecule type" value="Genomic_DNA"/>
</dbReference>
<feature type="region of interest" description="Disordered" evidence="1">
    <location>
        <begin position="38"/>
        <end position="59"/>
    </location>
</feature>
<evidence type="ECO:0000313" key="2">
    <source>
        <dbReference type="EMBL" id="RHG76399.1"/>
    </source>
</evidence>
<evidence type="ECO:0000313" key="3">
    <source>
        <dbReference type="EMBL" id="RHG88214.1"/>
    </source>
</evidence>
<proteinExistence type="predicted"/>
<feature type="non-terminal residue" evidence="3">
    <location>
        <position position="1"/>
    </location>
</feature>
<sequence length="59" mass="7268">NCRKTRELLCEIAQREYEKSHTRKDWMKISKKNYLDQQELMKEPQNEKQKEGHPGFQFL</sequence>
<dbReference type="AlphaFoldDB" id="A0A414UZN5"/>
<accession>A0A414UZN5</accession>
<feature type="compositionally biased region" description="Basic and acidic residues" evidence="1">
    <location>
        <begin position="39"/>
        <end position="53"/>
    </location>
</feature>
<protein>
    <submittedName>
        <fullName evidence="3">Uncharacterized protein</fullName>
    </submittedName>
</protein>
<gene>
    <name evidence="3" type="ORF">DW243_01040</name>
    <name evidence="2" type="ORF">DW243_19035</name>
</gene>
<name>A0A414UZN5_MEDGN</name>
<organism evidence="3 4">
    <name type="scientific">Mediterraneibacter gnavus</name>
    <name type="common">Ruminococcus gnavus</name>
    <dbReference type="NCBI Taxonomy" id="33038"/>
    <lineage>
        <taxon>Bacteria</taxon>
        <taxon>Bacillati</taxon>
        <taxon>Bacillota</taxon>
        <taxon>Clostridia</taxon>
        <taxon>Lachnospirales</taxon>
        <taxon>Lachnospiraceae</taxon>
        <taxon>Mediterraneibacter</taxon>
    </lineage>
</organism>
<dbReference type="Proteomes" id="UP000283981">
    <property type="component" value="Unassembled WGS sequence"/>
</dbReference>
<comment type="caution">
    <text evidence="3">The sequence shown here is derived from an EMBL/GenBank/DDBJ whole genome shotgun (WGS) entry which is preliminary data.</text>
</comment>
<reference evidence="3 4" key="1">
    <citation type="submission" date="2018-08" db="EMBL/GenBank/DDBJ databases">
        <title>A genome reference for cultivated species of the human gut microbiota.</title>
        <authorList>
            <person name="Zou Y."/>
            <person name="Xue W."/>
            <person name="Luo G."/>
        </authorList>
    </citation>
    <scope>NUCLEOTIDE SEQUENCE [LARGE SCALE GENOMIC DNA]</scope>
    <source>
        <strain evidence="3 4">AM21-18</strain>
    </source>
</reference>
<evidence type="ECO:0000256" key="1">
    <source>
        <dbReference type="SAM" id="MobiDB-lite"/>
    </source>
</evidence>
<dbReference type="EMBL" id="QRIS01000110">
    <property type="protein sequence ID" value="RHG76399.1"/>
    <property type="molecule type" value="Genomic_DNA"/>
</dbReference>
<evidence type="ECO:0000313" key="4">
    <source>
        <dbReference type="Proteomes" id="UP000283981"/>
    </source>
</evidence>